<gene>
    <name evidence="4" type="ORF">QQ020_01305</name>
</gene>
<evidence type="ECO:0000313" key="5">
    <source>
        <dbReference type="Proteomes" id="UP001172083"/>
    </source>
</evidence>
<keyword evidence="5" id="KW-1185">Reference proteome</keyword>
<name>A0ABT8KYT2_9BACT</name>
<evidence type="ECO:0000259" key="3">
    <source>
        <dbReference type="PROSITE" id="PS50930"/>
    </source>
</evidence>
<dbReference type="Proteomes" id="UP001172083">
    <property type="component" value="Unassembled WGS sequence"/>
</dbReference>
<reference evidence="4" key="1">
    <citation type="submission" date="2023-06" db="EMBL/GenBank/DDBJ databases">
        <title>Genomic of Agaribacillus aureum.</title>
        <authorList>
            <person name="Wang G."/>
        </authorList>
    </citation>
    <scope>NUCLEOTIDE SEQUENCE</scope>
    <source>
        <strain evidence="4">BMA12</strain>
    </source>
</reference>
<dbReference type="GO" id="GO:0003677">
    <property type="term" value="F:DNA binding"/>
    <property type="evidence" value="ECO:0007669"/>
    <property type="project" value="UniProtKB-KW"/>
</dbReference>
<keyword evidence="4" id="KW-0238">DNA-binding</keyword>
<keyword evidence="1" id="KW-0597">Phosphoprotein</keyword>
<dbReference type="InterPro" id="IPR046947">
    <property type="entry name" value="LytR-like"/>
</dbReference>
<dbReference type="InterPro" id="IPR001789">
    <property type="entry name" value="Sig_transdc_resp-reg_receiver"/>
</dbReference>
<protein>
    <submittedName>
        <fullName evidence="4">LytTR family DNA-binding domain-containing protein</fullName>
    </submittedName>
</protein>
<feature type="modified residue" description="4-aspartylphosphate" evidence="1">
    <location>
        <position position="56"/>
    </location>
</feature>
<dbReference type="InterPro" id="IPR011006">
    <property type="entry name" value="CheY-like_superfamily"/>
</dbReference>
<dbReference type="SUPFAM" id="SSF52172">
    <property type="entry name" value="CheY-like"/>
    <property type="match status" value="1"/>
</dbReference>
<organism evidence="4 5">
    <name type="scientific">Agaribacillus aureus</name>
    <dbReference type="NCBI Taxonomy" id="3051825"/>
    <lineage>
        <taxon>Bacteria</taxon>
        <taxon>Pseudomonadati</taxon>
        <taxon>Bacteroidota</taxon>
        <taxon>Cytophagia</taxon>
        <taxon>Cytophagales</taxon>
        <taxon>Splendidivirgaceae</taxon>
        <taxon>Agaribacillus</taxon>
    </lineage>
</organism>
<dbReference type="InterPro" id="IPR007492">
    <property type="entry name" value="LytTR_DNA-bd_dom"/>
</dbReference>
<sequence>MKKISVLIVDDEKEARDGVNFLLQKDDDIEVVGTCKNGVEAIQFIDENNPDLVFLDIQMPGVNGFEVLNSIAPEKLPIVIFITAYDQYSLKAFEIHAMDYLLKPFTDERFYQALHYAKDFLKGTNPRQVKDQLSNLLAFYEDKIQDHADNRVIDDQSKNNRVFNNRLVIKSDGKIHFLPLDDIVWIQAFDYYIKVHVKGKFYLVRESLKKMDALLPDDRFLRIHKSSLVNISFIQDLTPHFNNEYIVTLVTGEKLKISRNYREKLKRLFDF</sequence>
<dbReference type="SMART" id="SM00850">
    <property type="entry name" value="LytTR"/>
    <property type="match status" value="1"/>
</dbReference>
<evidence type="ECO:0000259" key="2">
    <source>
        <dbReference type="PROSITE" id="PS50110"/>
    </source>
</evidence>
<proteinExistence type="predicted"/>
<dbReference type="Pfam" id="PF00072">
    <property type="entry name" value="Response_reg"/>
    <property type="match status" value="1"/>
</dbReference>
<dbReference type="RefSeq" id="WP_346755997.1">
    <property type="nucleotide sequence ID" value="NZ_JAUJEB010000001.1"/>
</dbReference>
<dbReference type="PANTHER" id="PTHR37299">
    <property type="entry name" value="TRANSCRIPTIONAL REGULATOR-RELATED"/>
    <property type="match status" value="1"/>
</dbReference>
<dbReference type="SMART" id="SM00448">
    <property type="entry name" value="REC"/>
    <property type="match status" value="1"/>
</dbReference>
<dbReference type="PROSITE" id="PS50110">
    <property type="entry name" value="RESPONSE_REGULATORY"/>
    <property type="match status" value="1"/>
</dbReference>
<dbReference type="Gene3D" id="2.40.50.1020">
    <property type="entry name" value="LytTr DNA-binding domain"/>
    <property type="match status" value="1"/>
</dbReference>
<feature type="domain" description="HTH LytTR-type" evidence="3">
    <location>
        <begin position="167"/>
        <end position="271"/>
    </location>
</feature>
<feature type="domain" description="Response regulatory" evidence="2">
    <location>
        <begin position="5"/>
        <end position="118"/>
    </location>
</feature>
<dbReference type="EMBL" id="JAUJEB010000001">
    <property type="protein sequence ID" value="MDN5210654.1"/>
    <property type="molecule type" value="Genomic_DNA"/>
</dbReference>
<evidence type="ECO:0000256" key="1">
    <source>
        <dbReference type="PROSITE-ProRule" id="PRU00169"/>
    </source>
</evidence>
<comment type="caution">
    <text evidence="4">The sequence shown here is derived from an EMBL/GenBank/DDBJ whole genome shotgun (WGS) entry which is preliminary data.</text>
</comment>
<dbReference type="PROSITE" id="PS50930">
    <property type="entry name" value="HTH_LYTTR"/>
    <property type="match status" value="1"/>
</dbReference>
<dbReference type="Gene3D" id="3.40.50.2300">
    <property type="match status" value="1"/>
</dbReference>
<dbReference type="Pfam" id="PF04397">
    <property type="entry name" value="LytTR"/>
    <property type="match status" value="1"/>
</dbReference>
<dbReference type="PANTHER" id="PTHR37299:SF1">
    <property type="entry name" value="STAGE 0 SPORULATION PROTEIN A HOMOLOG"/>
    <property type="match status" value="1"/>
</dbReference>
<accession>A0ABT8KYT2</accession>
<evidence type="ECO:0000313" key="4">
    <source>
        <dbReference type="EMBL" id="MDN5210654.1"/>
    </source>
</evidence>